<name>A0A3A1N668_9FLAO</name>
<dbReference type="InterPro" id="IPR010559">
    <property type="entry name" value="Sig_transdc_His_kin_internal"/>
</dbReference>
<dbReference type="EMBL" id="QXFH01000072">
    <property type="protein sequence ID" value="RIV32842.1"/>
    <property type="molecule type" value="Genomic_DNA"/>
</dbReference>
<feature type="transmembrane region" description="Helical" evidence="1">
    <location>
        <begin position="12"/>
        <end position="31"/>
    </location>
</feature>
<evidence type="ECO:0000313" key="4">
    <source>
        <dbReference type="Proteomes" id="UP000266067"/>
    </source>
</evidence>
<keyword evidence="1" id="KW-0812">Transmembrane</keyword>
<evidence type="ECO:0000256" key="1">
    <source>
        <dbReference type="SAM" id="Phobius"/>
    </source>
</evidence>
<dbReference type="AlphaFoldDB" id="A0A3A1N668"/>
<dbReference type="RefSeq" id="WP_119608108.1">
    <property type="nucleotide sequence ID" value="NZ_QXFH01000072.1"/>
</dbReference>
<feature type="transmembrane region" description="Helical" evidence="1">
    <location>
        <begin position="43"/>
        <end position="61"/>
    </location>
</feature>
<keyword evidence="1" id="KW-1133">Transmembrane helix</keyword>
<keyword evidence="3" id="KW-0808">Transferase</keyword>
<reference evidence="3 4" key="1">
    <citation type="submission" date="2018-08" db="EMBL/GenBank/DDBJ databases">
        <title>Proposal of Muricauda 72 sp.nov. and Muricauda NH166 sp.nov., isolated from seawater.</title>
        <authorList>
            <person name="Cheng H."/>
            <person name="Wu Y.-H."/>
            <person name="Guo L.-L."/>
            <person name="Xu X.-W."/>
        </authorList>
    </citation>
    <scope>NUCLEOTIDE SEQUENCE [LARGE SCALE GENOMIC DNA]</scope>
    <source>
        <strain evidence="3 4">KCTC 22173</strain>
    </source>
</reference>
<evidence type="ECO:0000259" key="2">
    <source>
        <dbReference type="Pfam" id="PF06580"/>
    </source>
</evidence>
<dbReference type="PANTHER" id="PTHR34220:SF7">
    <property type="entry name" value="SENSOR HISTIDINE KINASE YPDA"/>
    <property type="match status" value="1"/>
</dbReference>
<dbReference type="OrthoDB" id="9809908at2"/>
<proteinExistence type="predicted"/>
<dbReference type="GO" id="GO:0000155">
    <property type="term" value="F:phosphorelay sensor kinase activity"/>
    <property type="evidence" value="ECO:0007669"/>
    <property type="project" value="InterPro"/>
</dbReference>
<sequence>MPNKTINTRLSLYWKCQFIGWGVVSLLWLYIALVRDQFTITQALINYILDVAICIGLTHAYRSIALKANWNQLGIKGLIKRVVPSILVLAVLFMLIMNLKTSAYIYLVNDANTFLENLSVWNPVLITGLRHMAIWVLAYHAYHFYIKEVHTAKTNAQLSVIAKQSQLDNLAAQLNPHFLFNSLNSIKALVFENPKSARRAIDLLSDLLRSSLYEKEHATISIAEEMALVKDYVELEKLRFEERLNITFNIDNTLENFKIPPLSIQLLVENAIKHGIDKQLEGGTVEISVQKKYDHLVISVKNPGNLSKGKHKGVGLKNLNERLLLQYEGRAEFKVDTPSENKVVATLMIPIEN</sequence>
<keyword evidence="1" id="KW-0472">Membrane</keyword>
<gene>
    <name evidence="3" type="ORF">D2V08_10450</name>
</gene>
<dbReference type="PANTHER" id="PTHR34220">
    <property type="entry name" value="SENSOR HISTIDINE KINASE YPDA"/>
    <property type="match status" value="1"/>
</dbReference>
<keyword evidence="4" id="KW-1185">Reference proteome</keyword>
<dbReference type="Gene3D" id="3.30.565.10">
    <property type="entry name" value="Histidine kinase-like ATPase, C-terminal domain"/>
    <property type="match status" value="1"/>
</dbReference>
<organism evidence="3 4">
    <name type="scientific">Flagellimonas lutimaris</name>
    <dbReference type="NCBI Taxonomy" id="475082"/>
    <lineage>
        <taxon>Bacteria</taxon>
        <taxon>Pseudomonadati</taxon>
        <taxon>Bacteroidota</taxon>
        <taxon>Flavobacteriia</taxon>
        <taxon>Flavobacteriales</taxon>
        <taxon>Flavobacteriaceae</taxon>
        <taxon>Flagellimonas</taxon>
    </lineage>
</organism>
<feature type="domain" description="Signal transduction histidine kinase internal region" evidence="2">
    <location>
        <begin position="166"/>
        <end position="244"/>
    </location>
</feature>
<accession>A0A3A1N668</accession>
<dbReference type="Pfam" id="PF06580">
    <property type="entry name" value="His_kinase"/>
    <property type="match status" value="1"/>
</dbReference>
<evidence type="ECO:0000313" key="3">
    <source>
        <dbReference type="EMBL" id="RIV32842.1"/>
    </source>
</evidence>
<protein>
    <submittedName>
        <fullName evidence="3">Sensor histidine kinase</fullName>
    </submittedName>
</protein>
<dbReference type="SUPFAM" id="SSF55874">
    <property type="entry name" value="ATPase domain of HSP90 chaperone/DNA topoisomerase II/histidine kinase"/>
    <property type="match status" value="1"/>
</dbReference>
<dbReference type="Proteomes" id="UP000266067">
    <property type="component" value="Unassembled WGS sequence"/>
</dbReference>
<dbReference type="InterPro" id="IPR050640">
    <property type="entry name" value="Bact_2-comp_sensor_kinase"/>
</dbReference>
<dbReference type="InterPro" id="IPR036890">
    <property type="entry name" value="HATPase_C_sf"/>
</dbReference>
<comment type="caution">
    <text evidence="3">The sequence shown here is derived from an EMBL/GenBank/DDBJ whole genome shotgun (WGS) entry which is preliminary data.</text>
</comment>
<keyword evidence="3" id="KW-0418">Kinase</keyword>
<feature type="transmembrane region" description="Helical" evidence="1">
    <location>
        <begin position="120"/>
        <end position="142"/>
    </location>
</feature>
<dbReference type="GO" id="GO:0016020">
    <property type="term" value="C:membrane"/>
    <property type="evidence" value="ECO:0007669"/>
    <property type="project" value="InterPro"/>
</dbReference>
<feature type="transmembrane region" description="Helical" evidence="1">
    <location>
        <begin position="82"/>
        <end position="108"/>
    </location>
</feature>